<comment type="similarity">
    <text evidence="2">Belongs to the XPF family.</text>
</comment>
<proteinExistence type="inferred from homology"/>
<dbReference type="EMBL" id="QDEB01065404">
    <property type="protein sequence ID" value="RZC36084.1"/>
    <property type="molecule type" value="Genomic_DNA"/>
</dbReference>
<dbReference type="SMART" id="SM00891">
    <property type="entry name" value="ERCC4"/>
    <property type="match status" value="1"/>
</dbReference>
<gene>
    <name evidence="13" type="ORF">BDFB_004411</name>
</gene>
<keyword evidence="8" id="KW-0234">DNA repair</keyword>
<dbReference type="PANTHER" id="PTHR10150:SF0">
    <property type="entry name" value="DNA REPAIR ENDONUCLEASE XPF"/>
    <property type="match status" value="1"/>
</dbReference>
<evidence type="ECO:0000256" key="6">
    <source>
        <dbReference type="ARBA" id="ARBA00022801"/>
    </source>
</evidence>
<dbReference type="GO" id="GO:0003697">
    <property type="term" value="F:single-stranded DNA binding"/>
    <property type="evidence" value="ECO:0007669"/>
    <property type="project" value="TreeGrafter"/>
</dbReference>
<evidence type="ECO:0000256" key="11">
    <source>
        <dbReference type="SAM" id="MobiDB-lite"/>
    </source>
</evidence>
<dbReference type="PANTHER" id="PTHR10150">
    <property type="entry name" value="DNA REPAIR ENDONUCLEASE XPF"/>
    <property type="match status" value="1"/>
</dbReference>
<dbReference type="GO" id="GO:0000110">
    <property type="term" value="C:nucleotide-excision repair factor 1 complex"/>
    <property type="evidence" value="ECO:0007669"/>
    <property type="project" value="TreeGrafter"/>
</dbReference>
<sequence length="854" mass="98303">MDIHNKQADLEVSELDKLLEKVDIEYMLEFETQIFLDILHKDGLVVAAKQVLFFPTNSGLNLDLVLLNLLKVYCDAGNLVIVLNSTEAEEAYFMNKINDSNLHRTTFSTNTTEREDVYLSGGIHFVSTRILVVDMLKKRIPIQNITGFIILRAHKIIESCQEAFALRLFRQNNKTGFIKAFSNSVQSFTMGFGHVERVMRALFVKELYIWPRFHSMVIQSLKEHEPQVIELHIPISANMAKMQTYILELMNMTVKELKRINKTVELQEITVENCLTKKFQKTLQMQLDGIWHQLSEKSRQLVADLKTLQHLIISMHYSDPVTFYSTLSTYRSMEYAQTATWVLSEPAEMLFTQASSLIFTGDKELLKVEIPHEIEKSSGKENKIVILCSDYKTCYQLNELLTHGPHNYLFLMALKKSLSFKKINEAFESCGKLPEKSESEPAKKPKLDAGKPLKSAENEKSEECEEFKSSYLLTMSQSGGSKGETRSDYVFEPFEELENMNLTQVCQSLNAPTILILTFKGTKGVVNLQRSLDEINPSFIIMYHSNITAIREIEMYEAHRQRNTSLKVYFLIHAETVEEQSYLTSMRREKEAFEFLIQTKSTMVVPEDQDGKSDFCATLQRDLLTPTKSTRQGGRTDENVRKFVIVDMREFRSELPALIHRRGVDIEPVTITVGDYILTPDICVERKSLSDLVGSLNSGRLYQQCTQMSRFYSKPMLLIEFDQNKPFSWQHHYMVSNDSNNFDIQKKLLLLTMHFPKLKVIWSPSPYASAQLFEELKDGKEEPNLEYAAAVGGNQDIDIVETKYNSSIYDFVQKLPGINSKNIDGFLRQVKNLDEAIKKSELFIKWNQIAQDYP</sequence>
<dbReference type="GO" id="GO:0003684">
    <property type="term" value="F:damaged DNA binding"/>
    <property type="evidence" value="ECO:0007669"/>
    <property type="project" value="TreeGrafter"/>
</dbReference>
<evidence type="ECO:0000313" key="14">
    <source>
        <dbReference type="Proteomes" id="UP000292052"/>
    </source>
</evidence>
<dbReference type="STRING" id="1661398.A0A482VTG4"/>
<evidence type="ECO:0000256" key="2">
    <source>
        <dbReference type="ARBA" id="ARBA00010015"/>
    </source>
</evidence>
<evidence type="ECO:0000256" key="10">
    <source>
        <dbReference type="ARBA" id="ARBA00072370"/>
    </source>
</evidence>
<organism evidence="13 14">
    <name type="scientific">Asbolus verrucosus</name>
    <name type="common">Desert ironclad beetle</name>
    <dbReference type="NCBI Taxonomy" id="1661398"/>
    <lineage>
        <taxon>Eukaryota</taxon>
        <taxon>Metazoa</taxon>
        <taxon>Ecdysozoa</taxon>
        <taxon>Arthropoda</taxon>
        <taxon>Hexapoda</taxon>
        <taxon>Insecta</taxon>
        <taxon>Pterygota</taxon>
        <taxon>Neoptera</taxon>
        <taxon>Endopterygota</taxon>
        <taxon>Coleoptera</taxon>
        <taxon>Polyphaga</taxon>
        <taxon>Cucujiformia</taxon>
        <taxon>Tenebrionidae</taxon>
        <taxon>Pimeliinae</taxon>
        <taxon>Asbolus</taxon>
    </lineage>
</organism>
<keyword evidence="3" id="KW-0540">Nuclease</keyword>
<dbReference type="Proteomes" id="UP000292052">
    <property type="component" value="Unassembled WGS sequence"/>
</dbReference>
<dbReference type="InterPro" id="IPR011335">
    <property type="entry name" value="Restrct_endonuc-II-like"/>
</dbReference>
<feature type="non-terminal residue" evidence="13">
    <location>
        <position position="854"/>
    </location>
</feature>
<dbReference type="CDD" id="cd20078">
    <property type="entry name" value="XPF_nuclease_XPF_euk"/>
    <property type="match status" value="1"/>
</dbReference>
<comment type="caution">
    <text evidence="13">The sequence shown here is derived from an EMBL/GenBank/DDBJ whole genome shotgun (WGS) entry which is preliminary data.</text>
</comment>
<keyword evidence="5" id="KW-0227">DNA damage</keyword>
<dbReference type="GO" id="GO:0000014">
    <property type="term" value="F:single-stranded DNA endodeoxyribonuclease activity"/>
    <property type="evidence" value="ECO:0007669"/>
    <property type="project" value="TreeGrafter"/>
</dbReference>
<feature type="region of interest" description="Disordered" evidence="11">
    <location>
        <begin position="434"/>
        <end position="461"/>
    </location>
</feature>
<dbReference type="InterPro" id="IPR006166">
    <property type="entry name" value="ERCC4_domain"/>
</dbReference>
<dbReference type="GO" id="GO:0000712">
    <property type="term" value="P:resolution of meiotic recombination intermediates"/>
    <property type="evidence" value="ECO:0007669"/>
    <property type="project" value="TreeGrafter"/>
</dbReference>
<accession>A0A482VTG4</accession>
<evidence type="ECO:0000256" key="5">
    <source>
        <dbReference type="ARBA" id="ARBA00022763"/>
    </source>
</evidence>
<evidence type="ECO:0000256" key="7">
    <source>
        <dbReference type="ARBA" id="ARBA00023125"/>
    </source>
</evidence>
<dbReference type="OrthoDB" id="361020at2759"/>
<dbReference type="Gene3D" id="3.40.50.10130">
    <property type="match status" value="1"/>
</dbReference>
<dbReference type="Gene3D" id="1.10.150.20">
    <property type="entry name" value="5' to 3' exonuclease, C-terminal subdomain"/>
    <property type="match status" value="1"/>
</dbReference>
<feature type="domain" description="ERCC4" evidence="12">
    <location>
        <begin position="643"/>
        <end position="723"/>
    </location>
</feature>
<keyword evidence="6" id="KW-0378">Hydrolase</keyword>
<reference evidence="13 14" key="1">
    <citation type="submission" date="2017-03" db="EMBL/GenBank/DDBJ databases">
        <title>Genome of the blue death feigning beetle - Asbolus verrucosus.</title>
        <authorList>
            <person name="Rider S.D."/>
        </authorList>
    </citation>
    <scope>NUCLEOTIDE SEQUENCE [LARGE SCALE GENOMIC DNA]</scope>
    <source>
        <strain evidence="13">Butters</strain>
        <tissue evidence="13">Head and leg muscle</tissue>
    </source>
</reference>
<dbReference type="AlphaFoldDB" id="A0A482VTG4"/>
<evidence type="ECO:0000259" key="12">
    <source>
        <dbReference type="SMART" id="SM00891"/>
    </source>
</evidence>
<evidence type="ECO:0000313" key="13">
    <source>
        <dbReference type="EMBL" id="RZC36084.1"/>
    </source>
</evidence>
<keyword evidence="4 13" id="KW-0255">Endonuclease</keyword>
<name>A0A482VTG4_ASBVE</name>
<evidence type="ECO:0000256" key="8">
    <source>
        <dbReference type="ARBA" id="ARBA00023204"/>
    </source>
</evidence>
<evidence type="ECO:0000256" key="9">
    <source>
        <dbReference type="ARBA" id="ARBA00023242"/>
    </source>
</evidence>
<evidence type="ECO:0000256" key="4">
    <source>
        <dbReference type="ARBA" id="ARBA00022759"/>
    </source>
</evidence>
<dbReference type="GO" id="GO:1901255">
    <property type="term" value="P:nucleotide-excision repair involved in interstrand cross-link repair"/>
    <property type="evidence" value="ECO:0007669"/>
    <property type="project" value="TreeGrafter"/>
</dbReference>
<evidence type="ECO:0000256" key="1">
    <source>
        <dbReference type="ARBA" id="ARBA00004123"/>
    </source>
</evidence>
<dbReference type="Pfam" id="PF02732">
    <property type="entry name" value="ERCC4"/>
    <property type="match status" value="1"/>
</dbReference>
<protein>
    <recommendedName>
        <fullName evidence="10">DNA repair endonuclease XPF</fullName>
    </recommendedName>
</protein>
<keyword evidence="9" id="KW-0539">Nucleus</keyword>
<evidence type="ECO:0000256" key="3">
    <source>
        <dbReference type="ARBA" id="ARBA00022722"/>
    </source>
</evidence>
<keyword evidence="14" id="KW-1185">Reference proteome</keyword>
<comment type="subcellular location">
    <subcellularLocation>
        <location evidence="1">Nucleus</location>
    </subcellularLocation>
</comment>
<dbReference type="GO" id="GO:0000724">
    <property type="term" value="P:double-strand break repair via homologous recombination"/>
    <property type="evidence" value="ECO:0007669"/>
    <property type="project" value="TreeGrafter"/>
</dbReference>
<dbReference type="FunFam" id="3.40.50.10130:FF:000002">
    <property type="entry name" value="DNA repair endonuclease XPF"/>
    <property type="match status" value="1"/>
</dbReference>
<dbReference type="SUPFAM" id="SSF52980">
    <property type="entry name" value="Restriction endonuclease-like"/>
    <property type="match status" value="1"/>
</dbReference>
<keyword evidence="7" id="KW-0238">DNA-binding</keyword>
<dbReference type="InterPro" id="IPR047520">
    <property type="entry name" value="XPF_nuclease"/>
</dbReference>